<dbReference type="AlphaFoldDB" id="A0A401UTM5"/>
<comment type="caution">
    <text evidence="1">The sequence shown here is derived from an EMBL/GenBank/DDBJ whole genome shotgun (WGS) entry which is preliminary data.</text>
</comment>
<organism evidence="1 2">
    <name type="scientific">Clostridium tagluense</name>
    <dbReference type="NCBI Taxonomy" id="360422"/>
    <lineage>
        <taxon>Bacteria</taxon>
        <taxon>Bacillati</taxon>
        <taxon>Bacillota</taxon>
        <taxon>Clostridia</taxon>
        <taxon>Eubacteriales</taxon>
        <taxon>Clostridiaceae</taxon>
        <taxon>Clostridium</taxon>
    </lineage>
</organism>
<keyword evidence="2" id="KW-1185">Reference proteome</keyword>
<evidence type="ECO:0000313" key="2">
    <source>
        <dbReference type="Proteomes" id="UP000287872"/>
    </source>
</evidence>
<protein>
    <submittedName>
        <fullName evidence="1">Uncharacterized protein</fullName>
    </submittedName>
</protein>
<sequence length="42" mass="4823">MENNKCSIRAIAMMFKVMGTPKIKLLPFQKKLLNFVKHKGTS</sequence>
<name>A0A401UTM5_9CLOT</name>
<dbReference type="EMBL" id="BHYK01000045">
    <property type="protein sequence ID" value="GCD12912.1"/>
    <property type="molecule type" value="Genomic_DNA"/>
</dbReference>
<reference evidence="1 2" key="1">
    <citation type="submission" date="2018-11" db="EMBL/GenBank/DDBJ databases">
        <title>Genome sequencing and assembly of Clostridium tagluense strain A121.</title>
        <authorList>
            <person name="Murakami T."/>
            <person name="Segawa T."/>
            <person name="Shcherbakova V.A."/>
            <person name="Mori H."/>
            <person name="Yoshimura Y."/>
        </authorList>
    </citation>
    <scope>NUCLEOTIDE SEQUENCE [LARGE SCALE GENOMIC DNA]</scope>
    <source>
        <strain evidence="1 2">A121</strain>
    </source>
</reference>
<gene>
    <name evidence="1" type="ORF">Ctaglu_45350</name>
</gene>
<evidence type="ECO:0000313" key="1">
    <source>
        <dbReference type="EMBL" id="GCD12912.1"/>
    </source>
</evidence>
<proteinExistence type="predicted"/>
<accession>A0A401UTM5</accession>
<dbReference type="Proteomes" id="UP000287872">
    <property type="component" value="Unassembled WGS sequence"/>
</dbReference>
<dbReference type="RefSeq" id="WP_267901315.1">
    <property type="nucleotide sequence ID" value="NZ_BHYK01000045.1"/>
</dbReference>